<dbReference type="PROSITE" id="PS00523">
    <property type="entry name" value="SULFATASE_1"/>
    <property type="match status" value="1"/>
</dbReference>
<organism evidence="4 5">
    <name type="scientific">Galbibacter marinus</name>
    <dbReference type="NCBI Taxonomy" id="555500"/>
    <lineage>
        <taxon>Bacteria</taxon>
        <taxon>Pseudomonadati</taxon>
        <taxon>Bacteroidota</taxon>
        <taxon>Flavobacteriia</taxon>
        <taxon>Flavobacteriales</taxon>
        <taxon>Flavobacteriaceae</taxon>
        <taxon>Galbibacter</taxon>
    </lineage>
</organism>
<evidence type="ECO:0000256" key="1">
    <source>
        <dbReference type="ARBA" id="ARBA00008779"/>
    </source>
</evidence>
<dbReference type="OrthoDB" id="9815108at2"/>
<gene>
    <name evidence="4" type="ORF">I215_02983</name>
</gene>
<dbReference type="Pfam" id="PF16347">
    <property type="entry name" value="SGSH_C"/>
    <property type="match status" value="1"/>
</dbReference>
<dbReference type="SUPFAM" id="SSF53649">
    <property type="entry name" value="Alkaline phosphatase-like"/>
    <property type="match status" value="1"/>
</dbReference>
<dbReference type="AlphaFoldDB" id="K2P611"/>
<dbReference type="PANTHER" id="PTHR43108:SF6">
    <property type="entry name" value="N-SULPHOGLUCOSAMINE SULPHOHYDROLASE"/>
    <property type="match status" value="1"/>
</dbReference>
<reference evidence="4 5" key="1">
    <citation type="journal article" date="2012" name="J. Bacteriol.">
        <title>Genome Sequence of Galbibacter marinum Type Strain ck-I2-15.</title>
        <authorList>
            <person name="Lai Q."/>
            <person name="Li C."/>
            <person name="Shao Z."/>
        </authorList>
    </citation>
    <scope>NUCLEOTIDE SEQUENCE [LARGE SCALE GENOMIC DNA]</scope>
    <source>
        <strain evidence="5">ck-I2-15</strain>
    </source>
</reference>
<dbReference type="PATRIC" id="fig|555500.3.peg.620"/>
<dbReference type="PROSITE" id="PS51257">
    <property type="entry name" value="PROKAR_LIPOPROTEIN"/>
    <property type="match status" value="1"/>
</dbReference>
<dbReference type="Gene3D" id="3.40.720.10">
    <property type="entry name" value="Alkaline Phosphatase, subunit A"/>
    <property type="match status" value="1"/>
</dbReference>
<name>K2P611_9FLAO</name>
<evidence type="ECO:0000256" key="2">
    <source>
        <dbReference type="ARBA" id="ARBA00022801"/>
    </source>
</evidence>
<sequence>MKDSKTIRTFNFFVLGALLIFVSSCQTKSKDNNSTQTKEDIQNSRPNILFIMSDDHAYQAISAYGSELSKLAPTPNIDRIADNGALFTNMYNTNSICGPSRAVILTGKHSHVNGFRQNGERFDGNQPTLPKKLKQIGYQTALIGKWHLYGYPQGFDYWNIVVDQGHYYNPDFIKMGDTIRIPGYATDIITEEALSWLKESRKENKPFFMMLHHKAPHRNFMPPLRYLNEFDSITFPVPETYFDKHDNQIAAQQQLQTIYRDMYEGHDLKLSKEYGSTELSNNPWTNDFDRMSEEQKEIWDKAYLPKNNAFWEKDLKGKELAIWKLQRYLQEYLGTVKAVDDGLGKVLDYLQENGLMENTIVVYTSDQGFYLGEKGFFDKRFMYEESFRMPFMIQYPGKIEAGSKVSALTQNLDFAQTFLDYAGAADSATVAMQGKSFKPLLQGKVSDDDFRDAIYYHYYDYPAFHMVKKHYGVKTKRYKLMHFYDDIDAWEFYDLKEDPKEQYNAIDDKRYTQIIEMMHQKLDSLQKVYKVTDKEFEQAPKQKVDNAYKVFERLRGTPIQ</sequence>
<dbReference type="RefSeq" id="WP_008990472.1">
    <property type="nucleotide sequence ID" value="NZ_AMSG01000002.1"/>
</dbReference>
<dbReference type="InterPro" id="IPR024607">
    <property type="entry name" value="Sulfatase_CS"/>
</dbReference>
<evidence type="ECO:0000313" key="5">
    <source>
        <dbReference type="Proteomes" id="UP000007364"/>
    </source>
</evidence>
<comment type="caution">
    <text evidence="4">The sequence shown here is derived from an EMBL/GenBank/DDBJ whole genome shotgun (WGS) entry which is preliminary data.</text>
</comment>
<keyword evidence="2" id="KW-0378">Hydrolase</keyword>
<proteinExistence type="inferred from homology"/>
<dbReference type="GO" id="GO:0016787">
    <property type="term" value="F:hydrolase activity"/>
    <property type="evidence" value="ECO:0007669"/>
    <property type="project" value="UniProtKB-KW"/>
</dbReference>
<comment type="similarity">
    <text evidence="1">Belongs to the sulfatase family.</text>
</comment>
<dbReference type="InterPro" id="IPR032506">
    <property type="entry name" value="SGSH_C"/>
</dbReference>
<evidence type="ECO:0000313" key="4">
    <source>
        <dbReference type="EMBL" id="EKF56453.1"/>
    </source>
</evidence>
<dbReference type="PANTHER" id="PTHR43108">
    <property type="entry name" value="N-ACETYLGLUCOSAMINE-6-SULFATASE FAMILY MEMBER"/>
    <property type="match status" value="1"/>
</dbReference>
<dbReference type="Proteomes" id="UP000007364">
    <property type="component" value="Unassembled WGS sequence"/>
</dbReference>
<keyword evidence="5" id="KW-1185">Reference proteome</keyword>
<dbReference type="eggNOG" id="COG3119">
    <property type="taxonomic scope" value="Bacteria"/>
</dbReference>
<accession>K2P611</accession>
<dbReference type="EMBL" id="AMSG01000002">
    <property type="protein sequence ID" value="EKF56453.1"/>
    <property type="molecule type" value="Genomic_DNA"/>
</dbReference>
<protein>
    <submittedName>
        <fullName evidence="4">Mucin-desulfating sulfatase</fullName>
    </submittedName>
</protein>
<evidence type="ECO:0000259" key="3">
    <source>
        <dbReference type="Pfam" id="PF16347"/>
    </source>
</evidence>
<dbReference type="PROSITE" id="PS00149">
    <property type="entry name" value="SULFATASE_2"/>
    <property type="match status" value="1"/>
</dbReference>
<feature type="domain" description="N-sulphoglucosamine sulphohydrolase C-terminal" evidence="3">
    <location>
        <begin position="372"/>
        <end position="527"/>
    </location>
</feature>
<dbReference type="CDD" id="cd16031">
    <property type="entry name" value="G6S_like"/>
    <property type="match status" value="1"/>
</dbReference>
<dbReference type="STRING" id="555500.I215_02983"/>
<dbReference type="InterPro" id="IPR017850">
    <property type="entry name" value="Alkaline_phosphatase_core_sf"/>
</dbReference>